<dbReference type="PRINTS" id="PR01438">
    <property type="entry name" value="UNVRSLSTRESS"/>
</dbReference>
<comment type="similarity">
    <text evidence="1">Belongs to the universal stress protein A family.</text>
</comment>
<dbReference type="SUPFAM" id="SSF52402">
    <property type="entry name" value="Adenine nucleotide alpha hydrolases-like"/>
    <property type="match status" value="2"/>
</dbReference>
<evidence type="ECO:0000256" key="2">
    <source>
        <dbReference type="SAM" id="Coils"/>
    </source>
</evidence>
<dbReference type="Proteomes" id="UP000679126">
    <property type="component" value="Unassembled WGS sequence"/>
</dbReference>
<comment type="caution">
    <text evidence="4">The sequence shown here is derived from an EMBL/GenBank/DDBJ whole genome shotgun (WGS) entry which is preliminary data.</text>
</comment>
<dbReference type="PANTHER" id="PTHR46268">
    <property type="entry name" value="STRESS RESPONSE PROTEIN NHAX"/>
    <property type="match status" value="1"/>
</dbReference>
<proteinExistence type="inferred from homology"/>
<gene>
    <name evidence="4" type="ORF">J7I43_16245</name>
</gene>
<dbReference type="RefSeq" id="WP_209146902.1">
    <property type="nucleotide sequence ID" value="NZ_JAGHKP010000003.1"/>
</dbReference>
<dbReference type="CDD" id="cd00293">
    <property type="entry name" value="USP-like"/>
    <property type="match status" value="1"/>
</dbReference>
<accession>A0ABS3YGH6</accession>
<evidence type="ECO:0000313" key="4">
    <source>
        <dbReference type="EMBL" id="MBO9153779.1"/>
    </source>
</evidence>
<evidence type="ECO:0000259" key="3">
    <source>
        <dbReference type="Pfam" id="PF00582"/>
    </source>
</evidence>
<evidence type="ECO:0000313" key="5">
    <source>
        <dbReference type="Proteomes" id="UP000679126"/>
    </source>
</evidence>
<dbReference type="InterPro" id="IPR006016">
    <property type="entry name" value="UspA"/>
</dbReference>
<keyword evidence="2" id="KW-0175">Coiled coil</keyword>
<dbReference type="Pfam" id="PF00582">
    <property type="entry name" value="Usp"/>
    <property type="match status" value="1"/>
</dbReference>
<dbReference type="EMBL" id="JAGHKP010000003">
    <property type="protein sequence ID" value="MBO9153779.1"/>
    <property type="molecule type" value="Genomic_DNA"/>
</dbReference>
<organism evidence="4 5">
    <name type="scientific">Chitinophaga chungangae</name>
    <dbReference type="NCBI Taxonomy" id="2821488"/>
    <lineage>
        <taxon>Bacteria</taxon>
        <taxon>Pseudomonadati</taxon>
        <taxon>Bacteroidota</taxon>
        <taxon>Chitinophagia</taxon>
        <taxon>Chitinophagales</taxon>
        <taxon>Chitinophagaceae</taxon>
        <taxon>Chitinophaga</taxon>
    </lineage>
</organism>
<dbReference type="Gene3D" id="3.40.50.12370">
    <property type="match status" value="1"/>
</dbReference>
<reference evidence="5" key="1">
    <citation type="submission" date="2021-03" db="EMBL/GenBank/DDBJ databases">
        <title>Assistant Professor.</title>
        <authorList>
            <person name="Huq M.A."/>
        </authorList>
    </citation>
    <scope>NUCLEOTIDE SEQUENCE [LARGE SCALE GENOMIC DNA]</scope>
    <source>
        <strain evidence="5">MAH-28</strain>
    </source>
</reference>
<sequence length="271" mass="29729">MQKILVPVDFSDTAFNAARYAVSFARQAKATDIVLFHAYGLPVEATTSVVAMTDADTPEFRQMLDQQMAQLKQELQNELVEYINIETRTSPLVFIEAMHEALQDVKVSAVIMGITGKSAMSQRFIGSNALDAANMSTLPLVIVPHTVQYEKVHRILFAYSKKISLQPHQADSIRNFTSALQATLEVVHVSVTESDGEAPSALLQALGLPSAAYHEVQHTDLVAGIQDFAADNNADMLLAIPGEYGFFAELFHKSITKRLAFHSAVPVVIVR</sequence>
<feature type="domain" description="UspA" evidence="3">
    <location>
        <begin position="1"/>
        <end position="144"/>
    </location>
</feature>
<evidence type="ECO:0000256" key="1">
    <source>
        <dbReference type="ARBA" id="ARBA00008791"/>
    </source>
</evidence>
<dbReference type="PANTHER" id="PTHR46268:SF6">
    <property type="entry name" value="UNIVERSAL STRESS PROTEIN UP12"/>
    <property type="match status" value="1"/>
</dbReference>
<protein>
    <submittedName>
        <fullName evidence="4">Universal stress protein</fullName>
    </submittedName>
</protein>
<keyword evidence="5" id="KW-1185">Reference proteome</keyword>
<name>A0ABS3YGH6_9BACT</name>
<dbReference type="InterPro" id="IPR006015">
    <property type="entry name" value="Universal_stress_UspA"/>
</dbReference>
<feature type="coiled-coil region" evidence="2">
    <location>
        <begin position="61"/>
        <end position="88"/>
    </location>
</feature>